<evidence type="ECO:0000256" key="8">
    <source>
        <dbReference type="SAM" id="MobiDB-lite"/>
    </source>
</evidence>
<evidence type="ECO:0000313" key="10">
    <source>
        <dbReference type="EMBL" id="CAG2241096.1"/>
    </source>
</evidence>
<feature type="compositionally biased region" description="Basic and acidic residues" evidence="8">
    <location>
        <begin position="306"/>
        <end position="331"/>
    </location>
</feature>
<evidence type="ECO:0000313" key="11">
    <source>
        <dbReference type="Proteomes" id="UP000683360"/>
    </source>
</evidence>
<keyword evidence="4 7" id="KW-0863">Zinc-finger</keyword>
<evidence type="ECO:0000256" key="3">
    <source>
        <dbReference type="ARBA" id="ARBA00022737"/>
    </source>
</evidence>
<dbReference type="InterPro" id="IPR036236">
    <property type="entry name" value="Znf_C2H2_sf"/>
</dbReference>
<evidence type="ECO:0000256" key="2">
    <source>
        <dbReference type="ARBA" id="ARBA00022723"/>
    </source>
</evidence>
<dbReference type="EMBL" id="CAJPWZ010002579">
    <property type="protein sequence ID" value="CAG2241096.1"/>
    <property type="molecule type" value="Genomic_DNA"/>
</dbReference>
<feature type="region of interest" description="Disordered" evidence="8">
    <location>
        <begin position="306"/>
        <end position="384"/>
    </location>
</feature>
<dbReference type="PANTHER" id="PTHR16515:SF49">
    <property type="entry name" value="GASTRULA ZINC FINGER PROTEIN XLCGF49.1-LIKE-RELATED"/>
    <property type="match status" value="1"/>
</dbReference>
<feature type="domain" description="C2H2-type" evidence="9">
    <location>
        <begin position="165"/>
        <end position="192"/>
    </location>
</feature>
<name>A0A8S3U5G8_MYTED</name>
<dbReference type="AlphaFoldDB" id="A0A8S3U5G8"/>
<keyword evidence="3" id="KW-0677">Repeat</keyword>
<dbReference type="InterPro" id="IPR050331">
    <property type="entry name" value="Zinc_finger"/>
</dbReference>
<accession>A0A8S3U5G8</accession>
<evidence type="ECO:0000259" key="9">
    <source>
        <dbReference type="PROSITE" id="PS50157"/>
    </source>
</evidence>
<keyword evidence="5" id="KW-0862">Zinc</keyword>
<reference evidence="10" key="1">
    <citation type="submission" date="2021-03" db="EMBL/GenBank/DDBJ databases">
        <authorList>
            <person name="Bekaert M."/>
        </authorList>
    </citation>
    <scope>NUCLEOTIDE SEQUENCE</scope>
</reference>
<comment type="subcellular location">
    <subcellularLocation>
        <location evidence="1">Nucleus</location>
    </subcellularLocation>
</comment>
<gene>
    <name evidence="10" type="ORF">MEDL_53272</name>
</gene>
<feature type="compositionally biased region" description="Acidic residues" evidence="8">
    <location>
        <begin position="72"/>
        <end position="97"/>
    </location>
</feature>
<feature type="domain" description="C2H2-type" evidence="9">
    <location>
        <begin position="193"/>
        <end position="220"/>
    </location>
</feature>
<dbReference type="GO" id="GO:0008270">
    <property type="term" value="F:zinc ion binding"/>
    <property type="evidence" value="ECO:0007669"/>
    <property type="project" value="UniProtKB-KW"/>
</dbReference>
<dbReference type="SMART" id="SM00355">
    <property type="entry name" value="ZnF_C2H2"/>
    <property type="match status" value="4"/>
</dbReference>
<dbReference type="Pfam" id="PF13894">
    <property type="entry name" value="zf-C2H2_4"/>
    <property type="match status" value="1"/>
</dbReference>
<proteinExistence type="predicted"/>
<dbReference type="Proteomes" id="UP000683360">
    <property type="component" value="Unassembled WGS sequence"/>
</dbReference>
<evidence type="ECO:0000256" key="4">
    <source>
        <dbReference type="ARBA" id="ARBA00022771"/>
    </source>
</evidence>
<dbReference type="PANTHER" id="PTHR16515">
    <property type="entry name" value="PR DOMAIN ZINC FINGER PROTEIN"/>
    <property type="match status" value="1"/>
</dbReference>
<dbReference type="GO" id="GO:0005634">
    <property type="term" value="C:nucleus"/>
    <property type="evidence" value="ECO:0007669"/>
    <property type="project" value="UniProtKB-SubCell"/>
</dbReference>
<evidence type="ECO:0000256" key="5">
    <source>
        <dbReference type="ARBA" id="ARBA00022833"/>
    </source>
</evidence>
<evidence type="ECO:0000256" key="7">
    <source>
        <dbReference type="PROSITE-ProRule" id="PRU00042"/>
    </source>
</evidence>
<keyword evidence="6" id="KW-0539">Nucleus</keyword>
<feature type="region of interest" description="Disordered" evidence="8">
    <location>
        <begin position="51"/>
        <end position="110"/>
    </location>
</feature>
<protein>
    <submittedName>
        <fullName evidence="10">KRAB</fullName>
    </submittedName>
</protein>
<evidence type="ECO:0000256" key="6">
    <source>
        <dbReference type="ARBA" id="ARBA00023242"/>
    </source>
</evidence>
<keyword evidence="11" id="KW-1185">Reference proteome</keyword>
<organism evidence="10 11">
    <name type="scientific">Mytilus edulis</name>
    <name type="common">Blue mussel</name>
    <dbReference type="NCBI Taxonomy" id="6550"/>
    <lineage>
        <taxon>Eukaryota</taxon>
        <taxon>Metazoa</taxon>
        <taxon>Spiralia</taxon>
        <taxon>Lophotrochozoa</taxon>
        <taxon>Mollusca</taxon>
        <taxon>Bivalvia</taxon>
        <taxon>Autobranchia</taxon>
        <taxon>Pteriomorphia</taxon>
        <taxon>Mytilida</taxon>
        <taxon>Mytiloidea</taxon>
        <taxon>Mytilidae</taxon>
        <taxon>Mytilinae</taxon>
        <taxon>Mytilus</taxon>
    </lineage>
</organism>
<comment type="caution">
    <text evidence="10">The sequence shown here is derived from an EMBL/GenBank/DDBJ whole genome shotgun (WGS) entry which is preliminary data.</text>
</comment>
<dbReference type="OrthoDB" id="6263892at2759"/>
<dbReference type="PROSITE" id="PS50157">
    <property type="entry name" value="ZINC_FINGER_C2H2_2"/>
    <property type="match status" value="3"/>
</dbReference>
<dbReference type="GO" id="GO:0010468">
    <property type="term" value="P:regulation of gene expression"/>
    <property type="evidence" value="ECO:0007669"/>
    <property type="project" value="TreeGrafter"/>
</dbReference>
<dbReference type="Gene3D" id="3.30.160.60">
    <property type="entry name" value="Classic Zinc Finger"/>
    <property type="match status" value="3"/>
</dbReference>
<feature type="domain" description="C2H2-type" evidence="9">
    <location>
        <begin position="258"/>
        <end position="281"/>
    </location>
</feature>
<dbReference type="InterPro" id="IPR013087">
    <property type="entry name" value="Znf_C2H2_type"/>
</dbReference>
<sequence>MADKILESIDTLTNTILPETLDNIDRDNEHERREKGEGMKLVVKIQKKSIKNEDEVTPDIMRSSSDLPSDVSLDEDDYDSVDDEVESSDSSDCDDSMADEKDYSITSQDITNSSLQNSNTFTMLINNHNKTVQNSTNMSKSDVDLFVKQTVDKLIGENGQSQNFTFCDICGKIFNDKTKHKKHMEFHLKKKNRICPVCGRGFLDKTRLLSHMSSHTGDKLFPCTICGKKLSYKCGFSLASSMQRHKEIHFRGEMSADFECQYCGKTLSYKSSLALHMKRIHKMKIDGTPLESGDAGMFLVTDDSVAEKSAEHSLPEDSKNDDKEEIEKNKNSDNNSMDEDTDISSDTDPYAYALDLVQKEINRQFESTNNESNETESESCDTSI</sequence>
<dbReference type="Pfam" id="PF00096">
    <property type="entry name" value="zf-C2H2"/>
    <property type="match status" value="1"/>
</dbReference>
<keyword evidence="2" id="KW-0479">Metal-binding</keyword>
<dbReference type="PROSITE" id="PS00028">
    <property type="entry name" value="ZINC_FINGER_C2H2_1"/>
    <property type="match status" value="3"/>
</dbReference>
<feature type="compositionally biased region" description="Acidic residues" evidence="8">
    <location>
        <begin position="336"/>
        <end position="345"/>
    </location>
</feature>
<feature type="compositionally biased region" description="Acidic residues" evidence="8">
    <location>
        <begin position="373"/>
        <end position="384"/>
    </location>
</feature>
<evidence type="ECO:0000256" key="1">
    <source>
        <dbReference type="ARBA" id="ARBA00004123"/>
    </source>
</evidence>
<dbReference type="SUPFAM" id="SSF57667">
    <property type="entry name" value="beta-beta-alpha zinc fingers"/>
    <property type="match status" value="2"/>
</dbReference>